<name>A0A2G5VN97_9PELO</name>
<evidence type="ECO:0000313" key="5">
    <source>
        <dbReference type="EMBL" id="PIC53130.1"/>
    </source>
</evidence>
<keyword evidence="6" id="KW-1185">Reference proteome</keyword>
<protein>
    <recommendedName>
        <fullName evidence="4">Domain of unknown function WSN domain-containing protein</fullName>
    </recommendedName>
</protein>
<comment type="caution">
    <text evidence="5">The sequence shown here is derived from an EMBL/GenBank/DDBJ whole genome shotgun (WGS) entry which is preliminary data.</text>
</comment>
<feature type="region of interest" description="Disordered" evidence="2">
    <location>
        <begin position="1135"/>
        <end position="1163"/>
    </location>
</feature>
<keyword evidence="3" id="KW-0812">Transmembrane</keyword>
<dbReference type="Proteomes" id="UP000230233">
    <property type="component" value="Chromosome I"/>
</dbReference>
<feature type="compositionally biased region" description="Basic and acidic residues" evidence="2">
    <location>
        <begin position="1135"/>
        <end position="1157"/>
    </location>
</feature>
<evidence type="ECO:0000256" key="1">
    <source>
        <dbReference type="SAM" id="Coils"/>
    </source>
</evidence>
<proteinExistence type="predicted"/>
<evidence type="ECO:0000259" key="4">
    <source>
        <dbReference type="Pfam" id="PF02206"/>
    </source>
</evidence>
<evidence type="ECO:0000256" key="3">
    <source>
        <dbReference type="SAM" id="Phobius"/>
    </source>
</evidence>
<dbReference type="AlphaFoldDB" id="A0A2G5VN97"/>
<evidence type="ECO:0000256" key="2">
    <source>
        <dbReference type="SAM" id="MobiDB-lite"/>
    </source>
</evidence>
<gene>
    <name evidence="5" type="primary">Cnig_chr_I.g2960</name>
    <name evidence="5" type="ORF">B9Z55_002960</name>
</gene>
<accession>A0A2G5VN97</accession>
<evidence type="ECO:0000313" key="6">
    <source>
        <dbReference type="Proteomes" id="UP000230233"/>
    </source>
</evidence>
<dbReference type="OrthoDB" id="10377020at2759"/>
<feature type="transmembrane region" description="Helical" evidence="3">
    <location>
        <begin position="754"/>
        <end position="776"/>
    </location>
</feature>
<keyword evidence="1" id="KW-0175">Coiled coil</keyword>
<dbReference type="PANTHER" id="PTHR32525:SF0">
    <property type="entry name" value="DOMAIN OF UNKNOWN FUNCTION WSN DOMAIN-CONTAINING PROTEIN-RELATED"/>
    <property type="match status" value="1"/>
</dbReference>
<feature type="domain" description="Domain of unknown function WSN" evidence="4">
    <location>
        <begin position="60"/>
        <end position="119"/>
    </location>
</feature>
<dbReference type="Pfam" id="PF02206">
    <property type="entry name" value="WSN"/>
    <property type="match status" value="1"/>
</dbReference>
<organism evidence="5 6">
    <name type="scientific">Caenorhabditis nigoni</name>
    <dbReference type="NCBI Taxonomy" id="1611254"/>
    <lineage>
        <taxon>Eukaryota</taxon>
        <taxon>Metazoa</taxon>
        <taxon>Ecdysozoa</taxon>
        <taxon>Nematoda</taxon>
        <taxon>Chromadorea</taxon>
        <taxon>Rhabditida</taxon>
        <taxon>Rhabditina</taxon>
        <taxon>Rhabditomorpha</taxon>
        <taxon>Rhabditoidea</taxon>
        <taxon>Rhabditidae</taxon>
        <taxon>Peloderinae</taxon>
        <taxon>Caenorhabditis</taxon>
    </lineage>
</organism>
<feature type="coiled-coil region" evidence="1">
    <location>
        <begin position="475"/>
        <end position="502"/>
    </location>
</feature>
<dbReference type="InterPro" id="IPR003125">
    <property type="entry name" value="WSN"/>
</dbReference>
<sequence>MPNDWWNRRHYALVLAILGIALIGNGVDGKHLEDFMPRGSSENLWNSEANIRSKRATNSNLHQVTETLAPFARLTYALNLQAALFDSDSTINDFADRFLDLEPSSIDSLLSFDLDFSNKIRKSLEGSSIQELVEVFRKLENSLSNLKQKPLELPQRTLIGIQNILDVRADFQNFPTPNQLLESFKKFNNTLFEDLNFGSTRKNFQKTIINFLSLAKKSRRSLQKMGTLKISADLKAQLEDRSKWISKIFPKDLSSIFPMKTAERIGSVLKEQRISNNVRVFENLKFLEMQDQTNDLELLRRDLLNGSVIKGSLSNPESMKKLENDLKPILALEGSLHKFKLFIYKSSTNFQVLLEPLERLQYVGSHEEYNKTLKWLEETYSKWQTGFNLVNDFYLGMAGKVDNAEKLFDGKNLNFKSIETWLETFGTAKMDEFENGLNNINSNDALNTFKNDNDVFKSVGNLVSVSTELQKFKAAHEALLDLENLNGRVQDAETNLGNFVEEFMEHCKDEKIEKMKLLAETVLKLLEDDVQKALKKFNTDLKSHLETLQKSVTQIQEKKKKPQLVENWETWSKRVQTSNQLKFGFLNFNAFEKSLKRKTDVFEFIQKYTDFVNDVYQNPKDKFRENLARKILKVPRSQKYVEEMFKDIEKLEKQLEGNVSMATLDSILKEAESVRNPEISGQRILRELALAKSLELTENFKLDQAYGALEKVEDLDLDFVSLQSANLTDFQSFLNEELAKPLIIVPDDFYSQPWIFIFMVILILIIIWTFLCLGFWRGEREKPEKEEKKNKFFKKLGKNKKDVIKDNRKPDAVALQKEEEKEFKEGKTNADPNNTAFRAEFRNLLDTSGTNIRTTIHKIAEGIQQAYIQQRGVEKSKEEKMNYRRNSIGSIESPFGGFWAIMHSELTSKDIWDNLRKANVKGVINLKTSFDGDHQTEFLHNIREDNRDLYSGKETDQPHRNLKLLSVNHESGYKFDYWKYEEIPFGYAPPELTPVQLMYNWASGRKTESGELIKIGCMDSRADTRACLFPLIDTILYIMTTSETLQDLHQAGKWMALQRIQSVDLVTTTQIEFALYVCFKIIAEEAQTSESEFSIKLENAWILTWKENLKQYREFFDASVTPREEWWPATKQKLVDQEKEVSKMMEARREQEKKSGHPDPFAV</sequence>
<dbReference type="EMBL" id="PDUG01000001">
    <property type="protein sequence ID" value="PIC53130.1"/>
    <property type="molecule type" value="Genomic_DNA"/>
</dbReference>
<keyword evidence="3" id="KW-1133">Transmembrane helix</keyword>
<reference evidence="6" key="1">
    <citation type="submission" date="2017-10" db="EMBL/GenBank/DDBJ databases">
        <title>Rapid genome shrinkage in a self-fertile nematode reveals novel sperm competition proteins.</title>
        <authorList>
            <person name="Yin D."/>
            <person name="Schwarz E.M."/>
            <person name="Thomas C.G."/>
            <person name="Felde R.L."/>
            <person name="Korf I.F."/>
            <person name="Cutter A.D."/>
            <person name="Schartner C.M."/>
            <person name="Ralston E.J."/>
            <person name="Meyer B.J."/>
            <person name="Haag E.S."/>
        </authorList>
    </citation>
    <scope>NUCLEOTIDE SEQUENCE [LARGE SCALE GENOMIC DNA]</scope>
    <source>
        <strain evidence="6">JU1422</strain>
    </source>
</reference>
<dbReference type="PANTHER" id="PTHR32525">
    <property type="entry name" value="PROTEIN-TYROSINE-PHOSPHATASE"/>
    <property type="match status" value="1"/>
</dbReference>
<keyword evidence="3" id="KW-0472">Membrane</keyword>